<name>A0A8J1T4A4_OWEFU</name>
<feature type="domain" description="UMOD/GP2/OIT3-like D8C" evidence="3">
    <location>
        <begin position="70"/>
        <end position="137"/>
    </location>
</feature>
<dbReference type="AlphaFoldDB" id="A0A8J1T4A4"/>
<dbReference type="EMBL" id="CAIIXF020000005">
    <property type="protein sequence ID" value="CAH1785138.1"/>
    <property type="molecule type" value="Genomic_DNA"/>
</dbReference>
<gene>
    <name evidence="4" type="ORF">OFUS_LOCUS11241</name>
</gene>
<feature type="non-terminal residue" evidence="4">
    <location>
        <position position="1"/>
    </location>
</feature>
<accession>A0A8J1T4A4</accession>
<comment type="caution">
    <text evidence="4">The sequence shown here is derived from an EMBL/GenBank/DDBJ whole genome shotgun (WGS) entry which is preliminary data.</text>
</comment>
<proteinExistence type="predicted"/>
<keyword evidence="5" id="KW-1185">Reference proteome</keyword>
<sequence length="139" mass="15468">MEKIIFILLGLCIVGAFGEDDDPCVSHSLLTNNGERSAGVRLDVDTRPPLSDKQALIPGWYRVNSPGGNEIPNMCVDLNYCSTNFPIWMNDVRTSFPPNRVVDIEGCVHTRNGCCGEKLRLKVKNCRDFNVYKLVKPPG</sequence>
<evidence type="ECO:0000313" key="5">
    <source>
        <dbReference type="Proteomes" id="UP000749559"/>
    </source>
</evidence>
<evidence type="ECO:0000259" key="3">
    <source>
        <dbReference type="Pfam" id="PF23283"/>
    </source>
</evidence>
<reference evidence="4" key="1">
    <citation type="submission" date="2022-03" db="EMBL/GenBank/DDBJ databases">
        <authorList>
            <person name="Martin C."/>
        </authorList>
    </citation>
    <scope>NUCLEOTIDE SEQUENCE</scope>
</reference>
<keyword evidence="2" id="KW-1015">Disulfide bond</keyword>
<evidence type="ECO:0000313" key="4">
    <source>
        <dbReference type="EMBL" id="CAH1785138.1"/>
    </source>
</evidence>
<dbReference type="Pfam" id="PF23283">
    <property type="entry name" value="D8C_UMOD"/>
    <property type="match status" value="1"/>
</dbReference>
<dbReference type="InterPro" id="IPR057774">
    <property type="entry name" value="D8C_UMOD/GP2/OIT3-like"/>
</dbReference>
<evidence type="ECO:0000256" key="2">
    <source>
        <dbReference type="ARBA" id="ARBA00023157"/>
    </source>
</evidence>
<dbReference type="Proteomes" id="UP000749559">
    <property type="component" value="Unassembled WGS sequence"/>
</dbReference>
<protein>
    <recommendedName>
        <fullName evidence="3">UMOD/GP2/OIT3-like D8C domain-containing protein</fullName>
    </recommendedName>
</protein>
<dbReference type="OrthoDB" id="10021943at2759"/>
<evidence type="ECO:0000256" key="1">
    <source>
        <dbReference type="ARBA" id="ARBA00022729"/>
    </source>
</evidence>
<keyword evidence="1" id="KW-0732">Signal</keyword>
<organism evidence="4 5">
    <name type="scientific">Owenia fusiformis</name>
    <name type="common">Polychaete worm</name>
    <dbReference type="NCBI Taxonomy" id="6347"/>
    <lineage>
        <taxon>Eukaryota</taxon>
        <taxon>Metazoa</taxon>
        <taxon>Spiralia</taxon>
        <taxon>Lophotrochozoa</taxon>
        <taxon>Annelida</taxon>
        <taxon>Polychaeta</taxon>
        <taxon>Sedentaria</taxon>
        <taxon>Canalipalpata</taxon>
        <taxon>Sabellida</taxon>
        <taxon>Oweniida</taxon>
        <taxon>Oweniidae</taxon>
        <taxon>Owenia</taxon>
    </lineage>
</organism>